<evidence type="ECO:0000259" key="5">
    <source>
        <dbReference type="Pfam" id="PF24780"/>
    </source>
</evidence>
<comment type="caution">
    <text evidence="7">The sequence shown here is derived from an EMBL/GenBank/DDBJ whole genome shotgun (WGS) entry which is preliminary data.</text>
</comment>
<dbReference type="GO" id="GO:0046330">
    <property type="term" value="P:positive regulation of JNK cascade"/>
    <property type="evidence" value="ECO:0007669"/>
    <property type="project" value="TreeGrafter"/>
</dbReference>
<dbReference type="InterPro" id="IPR015943">
    <property type="entry name" value="WD40/YVTN_repeat-like_dom_sf"/>
</dbReference>
<dbReference type="PANTHER" id="PTHR44813">
    <property type="entry name" value="MITOGEN-ACTIVATED PROTEIN KINASE-BINDING PROTEIN 1"/>
    <property type="match status" value="1"/>
</dbReference>
<keyword evidence="8" id="KW-1185">Reference proteome</keyword>
<keyword evidence="2" id="KW-0677">Repeat</keyword>
<feature type="region of interest" description="Disordered" evidence="4">
    <location>
        <begin position="865"/>
        <end position="918"/>
    </location>
</feature>
<dbReference type="Gene3D" id="2.130.10.10">
    <property type="entry name" value="YVTN repeat-like/Quinoprotein amine dehydrogenase"/>
    <property type="match status" value="4"/>
</dbReference>
<evidence type="ECO:0000256" key="4">
    <source>
        <dbReference type="SAM" id="MobiDB-lite"/>
    </source>
</evidence>
<feature type="region of interest" description="Disordered" evidence="4">
    <location>
        <begin position="938"/>
        <end position="1045"/>
    </location>
</feature>
<evidence type="ECO:0000256" key="3">
    <source>
        <dbReference type="PROSITE-ProRule" id="PRU00221"/>
    </source>
</evidence>
<keyword evidence="1 3" id="KW-0853">WD repeat</keyword>
<accession>A0A7J5ZNC3</accession>
<feature type="compositionally biased region" description="Polar residues" evidence="4">
    <location>
        <begin position="1009"/>
        <end position="1033"/>
    </location>
</feature>
<dbReference type="GO" id="GO:0043124">
    <property type="term" value="P:negative regulation of canonical NF-kappaB signal transduction"/>
    <property type="evidence" value="ECO:0007669"/>
    <property type="project" value="TreeGrafter"/>
</dbReference>
<dbReference type="InterPro" id="IPR036322">
    <property type="entry name" value="WD40_repeat_dom_sf"/>
</dbReference>
<feature type="compositionally biased region" description="Acidic residues" evidence="4">
    <location>
        <begin position="967"/>
        <end position="982"/>
    </location>
</feature>
<dbReference type="Proteomes" id="UP000593565">
    <property type="component" value="Unassembled WGS sequence"/>
</dbReference>
<dbReference type="PANTHER" id="PTHR44813:SF1">
    <property type="entry name" value="MITOGEN-ACTIVATED PROTEIN KINASE-BINDING PROTEIN 1"/>
    <property type="match status" value="1"/>
</dbReference>
<dbReference type="SMART" id="SM00320">
    <property type="entry name" value="WD40"/>
    <property type="match status" value="12"/>
</dbReference>
<feature type="region of interest" description="Disordered" evidence="4">
    <location>
        <begin position="1271"/>
        <end position="1298"/>
    </location>
</feature>
<feature type="compositionally biased region" description="Polar residues" evidence="4">
    <location>
        <begin position="1275"/>
        <end position="1298"/>
    </location>
</feature>
<feature type="domain" description="MABP1/WDR62 second WD40" evidence="6">
    <location>
        <begin position="378"/>
        <end position="719"/>
    </location>
</feature>
<evidence type="ECO:0008006" key="9">
    <source>
        <dbReference type="Google" id="ProtNLM"/>
    </source>
</evidence>
<dbReference type="InterPro" id="IPR055292">
    <property type="entry name" value="MABP1"/>
</dbReference>
<proteinExistence type="predicted"/>
<dbReference type="InterPro" id="IPR056161">
    <property type="entry name" value="WD40_MABP1-WDR62_1st"/>
</dbReference>
<dbReference type="EMBL" id="JAAGNN010000028">
    <property type="protein sequence ID" value="KAF4070758.1"/>
    <property type="molecule type" value="Genomic_DNA"/>
</dbReference>
<evidence type="ECO:0000259" key="6">
    <source>
        <dbReference type="Pfam" id="PF24782"/>
    </source>
</evidence>
<feature type="compositionally biased region" description="Polar residues" evidence="4">
    <location>
        <begin position="1231"/>
        <end position="1242"/>
    </location>
</feature>
<evidence type="ECO:0000313" key="8">
    <source>
        <dbReference type="Proteomes" id="UP000593565"/>
    </source>
</evidence>
<dbReference type="PROSITE" id="PS50082">
    <property type="entry name" value="WD_REPEATS_2"/>
    <property type="match status" value="1"/>
</dbReference>
<dbReference type="PROSITE" id="PS50294">
    <property type="entry name" value="WD_REPEATS_REGION"/>
    <property type="match status" value="1"/>
</dbReference>
<dbReference type="GO" id="GO:0005737">
    <property type="term" value="C:cytoplasm"/>
    <property type="evidence" value="ECO:0007669"/>
    <property type="project" value="TreeGrafter"/>
</dbReference>
<dbReference type="InterPro" id="IPR001680">
    <property type="entry name" value="WD40_rpt"/>
</dbReference>
<feature type="compositionally biased region" description="Polar residues" evidence="4">
    <location>
        <begin position="869"/>
        <end position="885"/>
    </location>
</feature>
<feature type="region of interest" description="Disordered" evidence="4">
    <location>
        <begin position="1159"/>
        <end position="1247"/>
    </location>
</feature>
<dbReference type="Pfam" id="PF24782">
    <property type="entry name" value="WD40_MABP1-WDR62_2nd"/>
    <property type="match status" value="1"/>
</dbReference>
<protein>
    <recommendedName>
        <fullName evidence="9">Mitogen-activated protein kinase-binding protein 1-like</fullName>
    </recommendedName>
</protein>
<evidence type="ECO:0000313" key="7">
    <source>
        <dbReference type="EMBL" id="KAF4070758.1"/>
    </source>
</evidence>
<feature type="repeat" description="WD" evidence="3">
    <location>
        <begin position="686"/>
        <end position="719"/>
    </location>
</feature>
<dbReference type="SUPFAM" id="SSF50998">
    <property type="entry name" value="Quinoprotein alcohol dehydrogenase-like"/>
    <property type="match status" value="1"/>
</dbReference>
<gene>
    <name evidence="7" type="ORF">AMELA_G00277220</name>
</gene>
<feature type="compositionally biased region" description="Low complexity" evidence="4">
    <location>
        <begin position="1215"/>
        <end position="1230"/>
    </location>
</feature>
<feature type="domain" description="MABP1/WDR62 first WD40" evidence="5">
    <location>
        <begin position="52"/>
        <end position="372"/>
    </location>
</feature>
<dbReference type="SUPFAM" id="SSF50978">
    <property type="entry name" value="WD40 repeat-like"/>
    <property type="match status" value="1"/>
</dbReference>
<evidence type="ECO:0000256" key="2">
    <source>
        <dbReference type="ARBA" id="ARBA00022737"/>
    </source>
</evidence>
<reference evidence="7 8" key="1">
    <citation type="submission" date="2020-02" db="EMBL/GenBank/DDBJ databases">
        <title>A chromosome-scale genome assembly of the black bullhead catfish (Ameiurus melas).</title>
        <authorList>
            <person name="Wen M."/>
            <person name="Zham M."/>
            <person name="Cabau C."/>
            <person name="Klopp C."/>
            <person name="Donnadieu C."/>
            <person name="Roques C."/>
            <person name="Bouchez O."/>
            <person name="Lampietro C."/>
            <person name="Jouanno E."/>
            <person name="Herpin A."/>
            <person name="Louis A."/>
            <person name="Berthelot C."/>
            <person name="Parey E."/>
            <person name="Roest-Crollius H."/>
            <person name="Braasch I."/>
            <person name="Postlethwait J."/>
            <person name="Robinson-Rechavi M."/>
            <person name="Echchiki A."/>
            <person name="Begum T."/>
            <person name="Montfort J."/>
            <person name="Schartl M."/>
            <person name="Bobe J."/>
            <person name="Guiguen Y."/>
        </authorList>
    </citation>
    <scope>NUCLEOTIDE SEQUENCE [LARGE SCALE GENOMIC DNA]</scope>
    <source>
        <strain evidence="7">M_S1</strain>
        <tissue evidence="7">Blood</tissue>
    </source>
</reference>
<dbReference type="InterPro" id="IPR011047">
    <property type="entry name" value="Quinoprotein_ADH-like_sf"/>
</dbReference>
<organism evidence="7 8">
    <name type="scientific">Ameiurus melas</name>
    <name type="common">Black bullhead</name>
    <name type="synonym">Silurus melas</name>
    <dbReference type="NCBI Taxonomy" id="219545"/>
    <lineage>
        <taxon>Eukaryota</taxon>
        <taxon>Metazoa</taxon>
        <taxon>Chordata</taxon>
        <taxon>Craniata</taxon>
        <taxon>Vertebrata</taxon>
        <taxon>Euteleostomi</taxon>
        <taxon>Actinopterygii</taxon>
        <taxon>Neopterygii</taxon>
        <taxon>Teleostei</taxon>
        <taxon>Ostariophysi</taxon>
        <taxon>Siluriformes</taxon>
        <taxon>Ictaluridae</taxon>
        <taxon>Ameiurus</taxon>
    </lineage>
</organism>
<name>A0A7J5ZNC3_AMEME</name>
<evidence type="ECO:0000256" key="1">
    <source>
        <dbReference type="ARBA" id="ARBA00022574"/>
    </source>
</evidence>
<dbReference type="FunFam" id="2.130.10.10:FF:000046">
    <property type="entry name" value="WD repeat-containing protein 62 isoform 1"/>
    <property type="match status" value="1"/>
</dbReference>
<sequence length="1475" mass="161915">MEGSSIKNRIRNLLRSPSIKLKKKNRRLEKENMTDKLTLERVLGITTSGSCGLTCDPCSGTVAYLAGCVVVLLNPTKNGQQHIINMSRKTLTALAFSSDGKYLVTGVRVWDVADGSQVAELQEHKYGVACVAFSPNSKYIVSIGYQHDMSVNVWAWKKNMLVAANKVSSKVTAVSFSEDSSYFVTAGNRHVRYWYLEPCNSNKQLTAPVPLLGRSGLLGELQNNNFCDVACGRGGKSESTFCITSSGLLCEFNERRMLDKWVDLRTSTASALFVTEELIFCACADGTVRVFSPSDLHFICTLPRPHHLGTDVSAVNQTSHLFSTKPDARYPDSVAVTYDPVNFWLSCVYNDHSLYVWDVQDLWRVGKVYSGLYHSAWVWDVQIYPGAKEEPLTGLTSSGLFFSCSADSTVRMWSTEPHINAANRNLLSSDLRKVIYTASNSTCLLDIEGTGTSCTEKPEEQPAESRLGIRTICVSPDGKHLASGDQNGTLRIHELNTMEEVLKVELHASEILCLEYSKPETGMKLLATAGRDRLIRVLDVEEDYSLLQTLDEHSSSITAVRFAANEGKVRMISCGADKSVYFRTAHRTFRGVQFKRTHHVVRKSSLHDMNVDPTCKYAAVGCQDRHIRVFNISSGKQKMSFKGSRAEDGSLLRVQMDPSGLYVATSCSDKNLSLFDFRTGECLTAAFGHSEIITSIKFTSDCRHLISASGDSCIFIWRLAPELTMNMRERLDQFTHATSGPAFADSVIRRASTSSLAMHSTLSLLTYSSESEEDYNKETFEDLQTPDYHDLLQSSLEVDQDAPDDMNDWDSSKFQESSTGSCVSEQSLPEVPYRRKRWNCRIGSFELMVKSMLELHQFDSFSKPGSPLRGSTGQLSDQACSSTASLHKDTKWSKRREARPDSSWLGAASSPEPEVVNLSTELCPSTDRLPGAYQVQEIKGQESHSPDRGSSMGYASGGSSPEQAYEVSDDPEPLSNDEDDEEAARGRPFNQPESPEQESFLKKHFETLADTNNTGNKPKPQSSTSVCFFSHGSTPRRHSQFLSKTDEKSEKCAVLKPLVSTVHPLQKDNGQVANLDQRADACSSEQLLSVPRRRKTCRVQNTTSPISMSRLMSPADKSLLNSMSTLSLTANGRKCVTASLLKQASGPSTPEVLADRSDSILRHPSPTDSPSPQPWESPNTNRHLKVRSYMSPTTSSRAKISRSMSHKEGLHLNLSSGQTSPCPGSSPTSPVQASSHLQSPSASFPGPCNPAVPRLSYGGCSPNPTAKITKARVSARTSNPLSECPSRSTPTLNTDSAALTNNVTKTGVQHGDKCYTKGQVEPTKNVFPIPFSKSVSVKDSLGPETSSHNQQHPLVDVQAYSGSCQSQSDQAEPLMNLEACRQAAADLYNSVKKATRLYTVVSSCVGNVGSELQAMDRVLIEALFMARSELEAVPGLTPASAATALGEGEEKTLALLEQYSQLLLQSVEKRLEHKI</sequence>
<feature type="compositionally biased region" description="Low complexity" evidence="4">
    <location>
        <begin position="949"/>
        <end position="960"/>
    </location>
</feature>
<dbReference type="InterPro" id="IPR056162">
    <property type="entry name" value="WD40_MABP1-WDR62_2nd"/>
</dbReference>
<dbReference type="Pfam" id="PF24780">
    <property type="entry name" value="WD40_MABP1-WDR62_1st"/>
    <property type="match status" value="1"/>
</dbReference>